<proteinExistence type="predicted"/>
<dbReference type="InterPro" id="IPR022536">
    <property type="entry name" value="EspC"/>
</dbReference>
<keyword evidence="2" id="KW-1185">Reference proteome</keyword>
<dbReference type="GO" id="GO:0009306">
    <property type="term" value="P:protein secretion"/>
    <property type="evidence" value="ECO:0007669"/>
    <property type="project" value="InterPro"/>
</dbReference>
<dbReference type="Pfam" id="PF10824">
    <property type="entry name" value="T7SS_ESX_EspC"/>
    <property type="match status" value="1"/>
</dbReference>
<reference evidence="1 2" key="1">
    <citation type="submission" date="2017-02" db="EMBL/GenBank/DDBJ databases">
        <title>The new phylogeny of genus Mycobacterium.</title>
        <authorList>
            <person name="Tortoli E."/>
            <person name="Trovato A."/>
            <person name="Cirillo D.M."/>
        </authorList>
    </citation>
    <scope>NUCLEOTIDE SEQUENCE [LARGE SCALE GENOMIC DNA]</scope>
    <source>
        <strain evidence="1 2">DSM 45057</strain>
    </source>
</reference>
<sequence>MRSDSASIDGVAVYAVADRFNTAAELIDNAVADHLARLTFDGPRAGRAHTARGDALRAGMDRLTDELSRWSRAAVEIAIALRTGADRYADADRYAAARIA</sequence>
<protein>
    <recommendedName>
        <fullName evidence="3">ESX-1 secretion-associated protein</fullName>
    </recommendedName>
</protein>
<organism evidence="1 2">
    <name type="scientific">Mycobacterium angelicum</name>
    <dbReference type="NCBI Taxonomy" id="470074"/>
    <lineage>
        <taxon>Bacteria</taxon>
        <taxon>Bacillati</taxon>
        <taxon>Actinomycetota</taxon>
        <taxon>Actinomycetes</taxon>
        <taxon>Mycobacteriales</taxon>
        <taxon>Mycobacteriaceae</taxon>
        <taxon>Mycobacterium</taxon>
    </lineage>
</organism>
<evidence type="ECO:0000313" key="2">
    <source>
        <dbReference type="Proteomes" id="UP000192284"/>
    </source>
</evidence>
<dbReference type="AlphaFoldDB" id="A0A1W9ZWM7"/>
<dbReference type="OrthoDB" id="4763847at2"/>
<gene>
    <name evidence="1" type="ORF">BST12_10290</name>
</gene>
<evidence type="ECO:0000313" key="1">
    <source>
        <dbReference type="EMBL" id="ORA22177.1"/>
    </source>
</evidence>
<dbReference type="EMBL" id="MVHE01000011">
    <property type="protein sequence ID" value="ORA22177.1"/>
    <property type="molecule type" value="Genomic_DNA"/>
</dbReference>
<evidence type="ECO:0008006" key="3">
    <source>
        <dbReference type="Google" id="ProtNLM"/>
    </source>
</evidence>
<dbReference type="Proteomes" id="UP000192284">
    <property type="component" value="Unassembled WGS sequence"/>
</dbReference>
<comment type="caution">
    <text evidence="1">The sequence shown here is derived from an EMBL/GenBank/DDBJ whole genome shotgun (WGS) entry which is preliminary data.</text>
</comment>
<accession>A0A1W9ZWM7</accession>
<dbReference type="RefSeq" id="WP_083112994.1">
    <property type="nucleotide sequence ID" value="NZ_JACKTS010000049.1"/>
</dbReference>
<name>A0A1W9ZWM7_MYCAN</name>